<dbReference type="Proteomes" id="UP001054252">
    <property type="component" value="Unassembled WGS sequence"/>
</dbReference>
<gene>
    <name evidence="1" type="ORF">SLEP1_g60094</name>
</gene>
<dbReference type="AlphaFoldDB" id="A0AAV5MUR9"/>
<name>A0AAV5MUR9_9ROSI</name>
<organism evidence="1 2">
    <name type="scientific">Rubroshorea leprosula</name>
    <dbReference type="NCBI Taxonomy" id="152421"/>
    <lineage>
        <taxon>Eukaryota</taxon>
        <taxon>Viridiplantae</taxon>
        <taxon>Streptophyta</taxon>
        <taxon>Embryophyta</taxon>
        <taxon>Tracheophyta</taxon>
        <taxon>Spermatophyta</taxon>
        <taxon>Magnoliopsida</taxon>
        <taxon>eudicotyledons</taxon>
        <taxon>Gunneridae</taxon>
        <taxon>Pentapetalae</taxon>
        <taxon>rosids</taxon>
        <taxon>malvids</taxon>
        <taxon>Malvales</taxon>
        <taxon>Dipterocarpaceae</taxon>
        <taxon>Rubroshorea</taxon>
    </lineage>
</organism>
<sequence>MQQHFDHIEPSHVVRESKMYADQIAQMGGSIFDPFVICEDCPSSVAYFCMDDAYRIFFVRPPDVAFLVS</sequence>
<evidence type="ECO:0000313" key="2">
    <source>
        <dbReference type="Proteomes" id="UP001054252"/>
    </source>
</evidence>
<reference evidence="1 2" key="1">
    <citation type="journal article" date="2021" name="Commun. Biol.">
        <title>The genome of Shorea leprosula (Dipterocarpaceae) highlights the ecological relevance of drought in aseasonal tropical rainforests.</title>
        <authorList>
            <person name="Ng K.K.S."/>
            <person name="Kobayashi M.J."/>
            <person name="Fawcett J.A."/>
            <person name="Hatakeyama M."/>
            <person name="Paape T."/>
            <person name="Ng C.H."/>
            <person name="Ang C.C."/>
            <person name="Tnah L.H."/>
            <person name="Lee C.T."/>
            <person name="Nishiyama T."/>
            <person name="Sese J."/>
            <person name="O'Brien M.J."/>
            <person name="Copetti D."/>
            <person name="Mohd Noor M.I."/>
            <person name="Ong R.C."/>
            <person name="Putra M."/>
            <person name="Sireger I.Z."/>
            <person name="Indrioko S."/>
            <person name="Kosugi Y."/>
            <person name="Izuno A."/>
            <person name="Isagi Y."/>
            <person name="Lee S.L."/>
            <person name="Shimizu K.K."/>
        </authorList>
    </citation>
    <scope>NUCLEOTIDE SEQUENCE [LARGE SCALE GENOMIC DNA]</scope>
    <source>
        <strain evidence="1">214</strain>
    </source>
</reference>
<keyword evidence="2" id="KW-1185">Reference proteome</keyword>
<evidence type="ECO:0000313" key="1">
    <source>
        <dbReference type="EMBL" id="GKV53575.1"/>
    </source>
</evidence>
<protein>
    <submittedName>
        <fullName evidence="1">Uncharacterized protein</fullName>
    </submittedName>
</protein>
<accession>A0AAV5MUR9</accession>
<comment type="caution">
    <text evidence="1">The sequence shown here is derived from an EMBL/GenBank/DDBJ whole genome shotgun (WGS) entry which is preliminary data.</text>
</comment>
<proteinExistence type="predicted"/>
<dbReference type="EMBL" id="BPVZ01001547">
    <property type="protein sequence ID" value="GKV53575.1"/>
    <property type="molecule type" value="Genomic_DNA"/>
</dbReference>